<dbReference type="SUPFAM" id="SSF51445">
    <property type="entry name" value="(Trans)glycosidases"/>
    <property type="match status" value="1"/>
</dbReference>
<dbReference type="Gene3D" id="3.20.20.80">
    <property type="entry name" value="Glycosidases"/>
    <property type="match status" value="1"/>
</dbReference>
<evidence type="ECO:0000256" key="3">
    <source>
        <dbReference type="ARBA" id="ARBA00022729"/>
    </source>
</evidence>
<dbReference type="FunFam" id="3.20.20.80:FF:000052">
    <property type="entry name" value="Putative alpha-L-fucosidase 1"/>
    <property type="match status" value="1"/>
</dbReference>
<dbReference type="InterPro" id="IPR000421">
    <property type="entry name" value="FA58C"/>
</dbReference>
<comment type="similarity">
    <text evidence="1">Belongs to the glycosyl hydrolase 29 family.</text>
</comment>
<evidence type="ECO:0000256" key="4">
    <source>
        <dbReference type="ARBA" id="ARBA00022801"/>
    </source>
</evidence>
<dbReference type="GO" id="GO:0004560">
    <property type="term" value="F:alpha-L-fucosidase activity"/>
    <property type="evidence" value="ECO:0007669"/>
    <property type="project" value="InterPro"/>
</dbReference>
<evidence type="ECO:0000313" key="7">
    <source>
        <dbReference type="EMBL" id="SCZ08142.1"/>
    </source>
</evidence>
<keyword evidence="5" id="KW-0326">Glycosidase</keyword>
<gene>
    <name evidence="7" type="ORF">SAMN05720606_12056</name>
</gene>
<evidence type="ECO:0000313" key="8">
    <source>
        <dbReference type="Proteomes" id="UP000198538"/>
    </source>
</evidence>
<dbReference type="GO" id="GO:0005764">
    <property type="term" value="C:lysosome"/>
    <property type="evidence" value="ECO:0007669"/>
    <property type="project" value="TreeGrafter"/>
</dbReference>
<dbReference type="Pfam" id="PF01120">
    <property type="entry name" value="Alpha_L_fucos"/>
    <property type="match status" value="1"/>
</dbReference>
<dbReference type="InterPro" id="IPR000933">
    <property type="entry name" value="Glyco_hydro_29"/>
</dbReference>
<proteinExistence type="inferred from homology"/>
<accession>A0A1G5L5I2</accession>
<dbReference type="InterPro" id="IPR057739">
    <property type="entry name" value="Glyco_hydro_29_N"/>
</dbReference>
<keyword evidence="8" id="KW-1185">Reference proteome</keyword>
<dbReference type="InterPro" id="IPR017853">
    <property type="entry name" value="GH"/>
</dbReference>
<dbReference type="EMBL" id="FMVM01000020">
    <property type="protein sequence ID" value="SCZ08142.1"/>
    <property type="molecule type" value="Genomic_DNA"/>
</dbReference>
<sequence length="492" mass="56487">MNSKLLPAPADWIKTAAQVSPSEHQMRWQEMEFYAFIHFTVNTFTDREWGTGEEDPAIFNPTELHAGQWVEACKDAGMKGLILTCKHHDGFCLWPSRYTDHTVAASPWRNGSGDLVREVADACRDAGLKFGVYLSPWDRHEACYGDSERYNAFFLHQLRELLTNYGDIFCVWFDGACGEGPNGKRQVYDWHAYYALIRELQPEAVISVCGPDVRWCGNEAGHTRESEWSVVPAHMQDNEKIQEQSQQVDDGAFARKINTQDRDLGSRSVIRDYADQLVWYPAEVNTSIRPGWFYHASEDDQVKTLEELLSVYYGAVGGNACFLLNLPPDKRGLIHENDVQRLWELGSALRTTFSEDLAQGARAKASETMDEAHDASQVLNPYGERKPKAYWCPREGTEQAWIELILPEEKTFDRVMLMEHIQSGQRIERFTLEVCGEDGRWQDIYAGTVVGYKRICCFPKVTARRVRVTIQESRWFPTLSRFSLFYSEREDV</sequence>
<dbReference type="Gene3D" id="2.60.120.260">
    <property type="entry name" value="Galactose-binding domain-like"/>
    <property type="match status" value="1"/>
</dbReference>
<dbReference type="STRING" id="582692.SAMN05720606_12056"/>
<dbReference type="Pfam" id="PF00754">
    <property type="entry name" value="F5_F8_type_C"/>
    <property type="match status" value="1"/>
</dbReference>
<dbReference type="SUPFAM" id="SSF49785">
    <property type="entry name" value="Galactose-binding domain-like"/>
    <property type="match status" value="1"/>
</dbReference>
<dbReference type="Proteomes" id="UP000198538">
    <property type="component" value="Unassembled WGS sequence"/>
</dbReference>
<dbReference type="AlphaFoldDB" id="A0A1G5L5I2"/>
<name>A0A1G5L5I2_9BACL</name>
<dbReference type="PANTHER" id="PTHR10030">
    <property type="entry name" value="ALPHA-L-FUCOSIDASE"/>
    <property type="match status" value="1"/>
</dbReference>
<dbReference type="InterPro" id="IPR008979">
    <property type="entry name" value="Galactose-bd-like_sf"/>
</dbReference>
<evidence type="ECO:0000256" key="1">
    <source>
        <dbReference type="ARBA" id="ARBA00007951"/>
    </source>
</evidence>
<reference evidence="8" key="1">
    <citation type="submission" date="2016-10" db="EMBL/GenBank/DDBJ databases">
        <authorList>
            <person name="Varghese N."/>
            <person name="Submissions S."/>
        </authorList>
    </citation>
    <scope>NUCLEOTIDE SEQUENCE [LARGE SCALE GENOMIC DNA]</scope>
    <source>
        <strain evidence="8">BL9</strain>
    </source>
</reference>
<protein>
    <recommendedName>
        <fullName evidence="2">alpha-L-fucosidase</fullName>
        <ecNumber evidence="2">3.2.1.51</ecNumber>
    </recommendedName>
</protein>
<dbReference type="GO" id="GO:0006004">
    <property type="term" value="P:fucose metabolic process"/>
    <property type="evidence" value="ECO:0007669"/>
    <property type="project" value="TreeGrafter"/>
</dbReference>
<keyword evidence="4" id="KW-0378">Hydrolase</keyword>
<evidence type="ECO:0000259" key="6">
    <source>
        <dbReference type="PROSITE" id="PS50022"/>
    </source>
</evidence>
<dbReference type="PROSITE" id="PS50022">
    <property type="entry name" value="FA58C_3"/>
    <property type="match status" value="1"/>
</dbReference>
<evidence type="ECO:0000256" key="5">
    <source>
        <dbReference type="ARBA" id="ARBA00023295"/>
    </source>
</evidence>
<dbReference type="EC" id="3.2.1.51" evidence="2"/>
<organism evidence="7 8">
    <name type="scientific">Paenibacillus polysaccharolyticus</name>
    <dbReference type="NCBI Taxonomy" id="582692"/>
    <lineage>
        <taxon>Bacteria</taxon>
        <taxon>Bacillati</taxon>
        <taxon>Bacillota</taxon>
        <taxon>Bacilli</taxon>
        <taxon>Bacillales</taxon>
        <taxon>Paenibacillaceae</taxon>
        <taxon>Paenibacillus</taxon>
    </lineage>
</organism>
<evidence type="ECO:0000256" key="2">
    <source>
        <dbReference type="ARBA" id="ARBA00012662"/>
    </source>
</evidence>
<dbReference type="PANTHER" id="PTHR10030:SF37">
    <property type="entry name" value="ALPHA-L-FUCOSIDASE-RELATED"/>
    <property type="match status" value="1"/>
</dbReference>
<keyword evidence="3" id="KW-0732">Signal</keyword>
<feature type="domain" description="F5/8 type C" evidence="6">
    <location>
        <begin position="346"/>
        <end position="487"/>
    </location>
</feature>
<dbReference type="SMART" id="SM00812">
    <property type="entry name" value="Alpha_L_fucos"/>
    <property type="match status" value="1"/>
</dbReference>
<dbReference type="RefSeq" id="WP_090924242.1">
    <property type="nucleotide sequence ID" value="NZ_FMVM01000020.1"/>
</dbReference>
<dbReference type="GO" id="GO:0016139">
    <property type="term" value="P:glycoside catabolic process"/>
    <property type="evidence" value="ECO:0007669"/>
    <property type="project" value="TreeGrafter"/>
</dbReference>